<dbReference type="InterPro" id="IPR036388">
    <property type="entry name" value="WH-like_DNA-bd_sf"/>
</dbReference>
<dbReference type="PIRSF" id="PIRSF037847">
    <property type="entry name" value="NiaR"/>
    <property type="match status" value="1"/>
</dbReference>
<dbReference type="Proteomes" id="UP000002294">
    <property type="component" value="Chromosome"/>
</dbReference>
<dbReference type="Gene3D" id="3.30.1340.20">
    <property type="entry name" value="3H domain"/>
    <property type="match status" value="1"/>
</dbReference>
<dbReference type="InterPro" id="IPR026043">
    <property type="entry name" value="NadR"/>
</dbReference>
<dbReference type="HOGENOM" id="CLU_108798_0_0_9"/>
<keyword evidence="1" id="KW-0533">Nickel</keyword>
<feature type="binding site" evidence="1">
    <location>
        <position position="74"/>
    </location>
    <ligand>
        <name>Ni(2+)</name>
        <dbReference type="ChEBI" id="CHEBI:49786"/>
    </ligand>
</feature>
<evidence type="ECO:0000256" key="1">
    <source>
        <dbReference type="PIRSR" id="PIRSR037847-1"/>
    </source>
</evidence>
<dbReference type="KEGG" id="apr:Apre_1531"/>
<dbReference type="InterPro" id="IPR013196">
    <property type="entry name" value="HTH_11"/>
</dbReference>
<feature type="binding site" evidence="1">
    <location>
        <position position="141"/>
    </location>
    <ligand>
        <name>Ni(2+)</name>
        <dbReference type="ChEBI" id="CHEBI:49786"/>
    </ligand>
</feature>
<reference evidence="4 5" key="1">
    <citation type="journal article" date="2009" name="Stand. Genomic Sci.">
        <title>Complete genome sequence of Anaerococcus prevotii type strain (PC1).</title>
        <authorList>
            <person name="Labutti K."/>
            <person name="Pukall R."/>
            <person name="Steenblock K."/>
            <person name="Glavina Del Rio T."/>
            <person name="Tice H."/>
            <person name="Copeland A."/>
            <person name="Cheng J.F."/>
            <person name="Lucas S."/>
            <person name="Chen F."/>
            <person name="Nolan M."/>
            <person name="Bruce D."/>
            <person name="Goodwin L."/>
            <person name="Pitluck S."/>
            <person name="Ivanova N."/>
            <person name="Mavromatis K."/>
            <person name="Ovchinnikova G."/>
            <person name="Pati A."/>
            <person name="Chen A."/>
            <person name="Palaniappan K."/>
            <person name="Land M."/>
            <person name="Hauser L."/>
            <person name="Chang Y.J."/>
            <person name="Jeffries C.D."/>
            <person name="Chain P."/>
            <person name="Saunders E."/>
            <person name="Brettin T."/>
            <person name="Detter J.C."/>
            <person name="Han C."/>
            <person name="Goker M."/>
            <person name="Bristow J."/>
            <person name="Eisen J.A."/>
            <person name="Markowitz V."/>
            <person name="Hugenholtz P."/>
            <person name="Kyrpides N.C."/>
            <person name="Klenk H.P."/>
            <person name="Lapidus A."/>
        </authorList>
    </citation>
    <scope>NUCLEOTIDE SEQUENCE [LARGE SCALE GENOMIC DNA]</scope>
    <source>
        <strain evidence="5">ATCC 9321 / DSM 20548 / JCM 6508 / NCTC 11806 / PC1</strain>
    </source>
</reference>
<sequence length="166" mass="18997">MNIKDRQLEIIRILQDRTSPISGGSLAEKFGLSRQVIVKDISILKASGYQIKSNNKGYWLSQSSKIQFIIKCSHRDEEIGDELNIIVDRGGEILDVFINHKTYGLIKKELNIKSRKGVDVFIKSIDESTPLKNLTENIHYHTIRVDNDFAKESIEDKLREKGILID</sequence>
<feature type="domain" description="Helix-turn-helix type 11" evidence="3">
    <location>
        <begin position="6"/>
        <end position="58"/>
    </location>
</feature>
<dbReference type="PANTHER" id="PTHR40068:SF1">
    <property type="entry name" value="TRANSCRIPTION REPRESSOR NIAR-RELATED"/>
    <property type="match status" value="1"/>
</dbReference>
<dbReference type="AlphaFoldDB" id="C7RED9"/>
<evidence type="ECO:0000313" key="5">
    <source>
        <dbReference type="Proteomes" id="UP000002294"/>
    </source>
</evidence>
<feature type="binding site" evidence="1">
    <location>
        <position position="82"/>
    </location>
    <ligand>
        <name>Ni(2+)</name>
        <dbReference type="ChEBI" id="CHEBI:49786"/>
    </ligand>
</feature>
<evidence type="ECO:0000259" key="3">
    <source>
        <dbReference type="Pfam" id="PF08279"/>
    </source>
</evidence>
<dbReference type="Pfam" id="PF02829">
    <property type="entry name" value="3H"/>
    <property type="match status" value="1"/>
</dbReference>
<evidence type="ECO:0000313" key="4">
    <source>
        <dbReference type="EMBL" id="ACV29552.1"/>
    </source>
</evidence>
<keyword evidence="1" id="KW-0479">Metal-binding</keyword>
<dbReference type="Gene3D" id="1.10.10.10">
    <property type="entry name" value="Winged helix-like DNA-binding domain superfamily/Winged helix DNA-binding domain"/>
    <property type="match status" value="1"/>
</dbReference>
<dbReference type="PANTHER" id="PTHR40068">
    <property type="entry name" value="TRANSCRIPTION REPRESSOR NIAR-RELATED"/>
    <property type="match status" value="1"/>
</dbReference>
<keyword evidence="5" id="KW-1185">Reference proteome</keyword>
<organism evidence="4 5">
    <name type="scientific">Anaerococcus prevotii (strain ATCC 9321 / DSM 20548 / JCM 6508 / NCTC 11806 / PC1)</name>
    <name type="common">Peptostreptococcus prevotii</name>
    <name type="synonym">Peptococcus prevotii</name>
    <dbReference type="NCBI Taxonomy" id="525919"/>
    <lineage>
        <taxon>Bacteria</taxon>
        <taxon>Bacillati</taxon>
        <taxon>Bacillota</taxon>
        <taxon>Tissierellia</taxon>
        <taxon>Tissierellales</taxon>
        <taxon>Peptoniphilaceae</taxon>
        <taxon>Anaerococcus</taxon>
    </lineage>
</organism>
<proteinExistence type="predicted"/>
<accession>C7RED9</accession>
<feature type="domain" description="3H" evidence="2">
    <location>
        <begin position="70"/>
        <end position="164"/>
    </location>
</feature>
<protein>
    <submittedName>
        <fullName evidence="4">Helix-turn-helix type 11 domain protein</fullName>
    </submittedName>
</protein>
<dbReference type="OrthoDB" id="9792661at2"/>
<dbReference type="RefSeq" id="WP_015778450.1">
    <property type="nucleotide sequence ID" value="NC_013171.1"/>
</dbReference>
<dbReference type="eggNOG" id="COG1827">
    <property type="taxonomic scope" value="Bacteria"/>
</dbReference>
<dbReference type="SUPFAM" id="SSF46785">
    <property type="entry name" value="Winged helix' DNA-binding domain"/>
    <property type="match status" value="1"/>
</dbReference>
<gene>
    <name evidence="4" type="ordered locus">Apre_1531</name>
</gene>
<dbReference type="SUPFAM" id="SSF75500">
    <property type="entry name" value="Putative transcriptional regulator TM1602, C-terminal domain"/>
    <property type="match status" value="1"/>
</dbReference>
<dbReference type="Pfam" id="PF08279">
    <property type="entry name" value="HTH_11"/>
    <property type="match status" value="1"/>
</dbReference>
<dbReference type="InterPro" id="IPR036390">
    <property type="entry name" value="WH_DNA-bd_sf"/>
</dbReference>
<feature type="binding site" evidence="1">
    <location>
        <position position="139"/>
    </location>
    <ligand>
        <name>Ni(2+)</name>
        <dbReference type="ChEBI" id="CHEBI:49786"/>
    </ligand>
</feature>
<evidence type="ECO:0000259" key="2">
    <source>
        <dbReference type="Pfam" id="PF02829"/>
    </source>
</evidence>
<name>C7RED9_ANAPD</name>
<dbReference type="EMBL" id="CP001708">
    <property type="protein sequence ID" value="ACV29552.1"/>
    <property type="molecule type" value="Genomic_DNA"/>
</dbReference>
<dbReference type="GO" id="GO:0046872">
    <property type="term" value="F:metal ion binding"/>
    <property type="evidence" value="ECO:0007669"/>
    <property type="project" value="UniProtKB-KW"/>
</dbReference>
<dbReference type="InterPro" id="IPR035922">
    <property type="entry name" value="3H_dom_sf"/>
</dbReference>
<dbReference type="InterPro" id="IPR004173">
    <property type="entry name" value="3H_domain"/>
</dbReference>